<gene>
    <name evidence="3" type="ORF">PENTCL1PPCAC_19762</name>
</gene>
<evidence type="ECO:0000259" key="2">
    <source>
        <dbReference type="PROSITE" id="PS50222"/>
    </source>
</evidence>
<name>A0AAV5TT09_9BILA</name>
<feature type="domain" description="EF-hand" evidence="2">
    <location>
        <begin position="72"/>
        <end position="102"/>
    </location>
</feature>
<comment type="caution">
    <text evidence="3">The sequence shown here is derived from an EMBL/GenBank/DDBJ whole genome shotgun (WGS) entry which is preliminary data.</text>
</comment>
<organism evidence="3 4">
    <name type="scientific">Pristionchus entomophagus</name>
    <dbReference type="NCBI Taxonomy" id="358040"/>
    <lineage>
        <taxon>Eukaryota</taxon>
        <taxon>Metazoa</taxon>
        <taxon>Ecdysozoa</taxon>
        <taxon>Nematoda</taxon>
        <taxon>Chromadorea</taxon>
        <taxon>Rhabditida</taxon>
        <taxon>Rhabditina</taxon>
        <taxon>Diplogasteromorpha</taxon>
        <taxon>Diplogasteroidea</taxon>
        <taxon>Neodiplogasteridae</taxon>
        <taxon>Pristionchus</taxon>
    </lineage>
</organism>
<evidence type="ECO:0000256" key="1">
    <source>
        <dbReference type="ARBA" id="ARBA00022837"/>
    </source>
</evidence>
<dbReference type="Proteomes" id="UP001432027">
    <property type="component" value="Unassembled WGS sequence"/>
</dbReference>
<evidence type="ECO:0000313" key="3">
    <source>
        <dbReference type="EMBL" id="GMS97587.1"/>
    </source>
</evidence>
<dbReference type="SUPFAM" id="SSF47473">
    <property type="entry name" value="EF-hand"/>
    <property type="match status" value="1"/>
</dbReference>
<dbReference type="InterPro" id="IPR018247">
    <property type="entry name" value="EF_Hand_1_Ca_BS"/>
</dbReference>
<evidence type="ECO:0000313" key="4">
    <source>
        <dbReference type="Proteomes" id="UP001432027"/>
    </source>
</evidence>
<keyword evidence="1" id="KW-0106">Calcium</keyword>
<sequence>FQCGGVGPCNIFCCNCDGGCWLAHFVVPLLEQLIPADISSLESRHFSAVDANGDGVISEVEGEAYMNSTKSIRNKRDTKWFAEMDTNGDGVIQPGEFDKSLA</sequence>
<dbReference type="AlphaFoldDB" id="A0AAV5TT09"/>
<reference evidence="3" key="1">
    <citation type="submission" date="2023-10" db="EMBL/GenBank/DDBJ databases">
        <title>Genome assembly of Pristionchus species.</title>
        <authorList>
            <person name="Yoshida K."/>
            <person name="Sommer R.J."/>
        </authorList>
    </citation>
    <scope>NUCLEOTIDE SEQUENCE</scope>
    <source>
        <strain evidence="3">RS0144</strain>
    </source>
</reference>
<dbReference type="PROSITE" id="PS00018">
    <property type="entry name" value="EF_HAND_1"/>
    <property type="match status" value="1"/>
</dbReference>
<protein>
    <recommendedName>
        <fullName evidence="2">EF-hand domain-containing protein</fullName>
    </recommendedName>
</protein>
<dbReference type="GO" id="GO:0005509">
    <property type="term" value="F:calcium ion binding"/>
    <property type="evidence" value="ECO:0007669"/>
    <property type="project" value="InterPro"/>
</dbReference>
<accession>A0AAV5TT09</accession>
<dbReference type="Gene3D" id="3.30.70.2800">
    <property type="match status" value="1"/>
</dbReference>
<dbReference type="Pfam" id="PF13202">
    <property type="entry name" value="EF-hand_5"/>
    <property type="match status" value="2"/>
</dbReference>
<keyword evidence="4" id="KW-1185">Reference proteome</keyword>
<dbReference type="PROSITE" id="PS50222">
    <property type="entry name" value="EF_HAND_2"/>
    <property type="match status" value="1"/>
</dbReference>
<dbReference type="Gene3D" id="1.10.238.10">
    <property type="entry name" value="EF-hand"/>
    <property type="match status" value="1"/>
</dbReference>
<dbReference type="CDD" id="cd00051">
    <property type="entry name" value="EFh"/>
    <property type="match status" value="1"/>
</dbReference>
<feature type="non-terminal residue" evidence="3">
    <location>
        <position position="1"/>
    </location>
</feature>
<dbReference type="InterPro" id="IPR011992">
    <property type="entry name" value="EF-hand-dom_pair"/>
</dbReference>
<dbReference type="EMBL" id="BTSX01000004">
    <property type="protein sequence ID" value="GMS97587.1"/>
    <property type="molecule type" value="Genomic_DNA"/>
</dbReference>
<dbReference type="InterPro" id="IPR002048">
    <property type="entry name" value="EF_hand_dom"/>
</dbReference>
<proteinExistence type="predicted"/>